<proteinExistence type="predicted"/>
<dbReference type="Gene3D" id="1.10.10.10">
    <property type="entry name" value="Winged helix-like DNA-binding domain superfamily/Winged helix DNA-binding domain"/>
    <property type="match status" value="1"/>
</dbReference>
<comment type="caution">
    <text evidence="2">The sequence shown here is derived from an EMBL/GenBank/DDBJ whole genome shotgun (WGS) entry which is preliminary data.</text>
</comment>
<name>A0ABS1D9G2_9PROT</name>
<dbReference type="InterPro" id="IPR039422">
    <property type="entry name" value="MarR/SlyA-like"/>
</dbReference>
<protein>
    <recommendedName>
        <fullName evidence="1">HTH marR-type domain-containing protein</fullName>
    </recommendedName>
</protein>
<dbReference type="PANTHER" id="PTHR33164">
    <property type="entry name" value="TRANSCRIPTIONAL REGULATOR, MARR FAMILY"/>
    <property type="match status" value="1"/>
</dbReference>
<feature type="domain" description="HTH marR-type" evidence="1">
    <location>
        <begin position="2"/>
        <end position="98"/>
    </location>
</feature>
<gene>
    <name evidence="2" type="ORF">CKO28_02355</name>
</gene>
<keyword evidence="3" id="KW-1185">Reference proteome</keyword>
<evidence type="ECO:0000313" key="3">
    <source>
        <dbReference type="Proteomes" id="UP001296873"/>
    </source>
</evidence>
<dbReference type="Pfam" id="PF12802">
    <property type="entry name" value="MarR_2"/>
    <property type="match status" value="1"/>
</dbReference>
<dbReference type="PANTHER" id="PTHR33164:SF89">
    <property type="entry name" value="MARR FAMILY REGULATORY PROTEIN"/>
    <property type="match status" value="1"/>
</dbReference>
<sequence length="121" mass="13599">MRAGFRDGLRPAQWQAMRFFADNPGESLTEFARHRHSTTGSASVVVSALVKRGYLARQTRYSSRNVGIQLTEAGRAALEQDPIKELVAALQALPEEQLANFRQTLAQLRQDLSERIEDDEN</sequence>
<dbReference type="SUPFAM" id="SSF46785">
    <property type="entry name" value="Winged helix' DNA-binding domain"/>
    <property type="match status" value="1"/>
</dbReference>
<dbReference type="InterPro" id="IPR036390">
    <property type="entry name" value="WH_DNA-bd_sf"/>
</dbReference>
<dbReference type="Proteomes" id="UP001296873">
    <property type="component" value="Unassembled WGS sequence"/>
</dbReference>
<reference evidence="2 3" key="1">
    <citation type="journal article" date="2020" name="Microorganisms">
        <title>Osmotic Adaptation and Compatible Solute Biosynthesis of Phototrophic Bacteria as Revealed from Genome Analyses.</title>
        <authorList>
            <person name="Imhoff J.F."/>
            <person name="Rahn T."/>
            <person name="Kunzel S."/>
            <person name="Keller A."/>
            <person name="Neulinger S.C."/>
        </authorList>
    </citation>
    <scope>NUCLEOTIDE SEQUENCE [LARGE SCALE GENOMIC DNA]</scope>
    <source>
        <strain evidence="2 3">DSM 9895</strain>
    </source>
</reference>
<dbReference type="InterPro" id="IPR036388">
    <property type="entry name" value="WH-like_DNA-bd_sf"/>
</dbReference>
<dbReference type="SMART" id="SM00347">
    <property type="entry name" value="HTH_MARR"/>
    <property type="match status" value="1"/>
</dbReference>
<evidence type="ECO:0000259" key="1">
    <source>
        <dbReference type="SMART" id="SM00347"/>
    </source>
</evidence>
<evidence type="ECO:0000313" key="2">
    <source>
        <dbReference type="EMBL" id="MBK1666884.1"/>
    </source>
</evidence>
<organism evidence="2 3">
    <name type="scientific">Rhodovibrio sodomensis</name>
    <dbReference type="NCBI Taxonomy" id="1088"/>
    <lineage>
        <taxon>Bacteria</taxon>
        <taxon>Pseudomonadati</taxon>
        <taxon>Pseudomonadota</taxon>
        <taxon>Alphaproteobacteria</taxon>
        <taxon>Rhodospirillales</taxon>
        <taxon>Rhodovibrionaceae</taxon>
        <taxon>Rhodovibrio</taxon>
    </lineage>
</organism>
<dbReference type="InterPro" id="IPR000835">
    <property type="entry name" value="HTH_MarR-typ"/>
</dbReference>
<accession>A0ABS1D9G2</accession>
<dbReference type="EMBL" id="NRRL01000002">
    <property type="protein sequence ID" value="MBK1666884.1"/>
    <property type="molecule type" value="Genomic_DNA"/>
</dbReference>